<dbReference type="PANTHER" id="PTHR23028:SF53">
    <property type="entry name" value="ACYL_TRANSF_3 DOMAIN-CONTAINING PROTEIN"/>
    <property type="match status" value="1"/>
</dbReference>
<dbReference type="Pfam" id="PF01757">
    <property type="entry name" value="Acyl_transf_3"/>
    <property type="match status" value="1"/>
</dbReference>
<feature type="transmembrane region" description="Helical" evidence="1">
    <location>
        <begin position="277"/>
        <end position="296"/>
    </location>
</feature>
<dbReference type="RefSeq" id="WP_354697464.1">
    <property type="nucleotide sequence ID" value="NZ_CP114014.1"/>
</dbReference>
<feature type="transmembrane region" description="Helical" evidence="1">
    <location>
        <begin position="238"/>
        <end position="257"/>
    </location>
</feature>
<feature type="transmembrane region" description="Helical" evidence="1">
    <location>
        <begin position="308"/>
        <end position="328"/>
    </location>
</feature>
<dbReference type="KEGG" id="parq:DSM112329_03094"/>
<feature type="transmembrane region" description="Helical" evidence="1">
    <location>
        <begin position="334"/>
        <end position="358"/>
    </location>
</feature>
<feature type="transmembrane region" description="Helical" evidence="1">
    <location>
        <begin position="18"/>
        <end position="36"/>
    </location>
</feature>
<organism evidence="3">
    <name type="scientific">Paraconexibacter sp. AEG42_29</name>
    <dbReference type="NCBI Taxonomy" id="2997339"/>
    <lineage>
        <taxon>Bacteria</taxon>
        <taxon>Bacillati</taxon>
        <taxon>Actinomycetota</taxon>
        <taxon>Thermoleophilia</taxon>
        <taxon>Solirubrobacterales</taxon>
        <taxon>Paraconexibacteraceae</taxon>
        <taxon>Paraconexibacter</taxon>
    </lineage>
</organism>
<dbReference type="PANTHER" id="PTHR23028">
    <property type="entry name" value="ACETYLTRANSFERASE"/>
    <property type="match status" value="1"/>
</dbReference>
<dbReference type="GO" id="GO:0009103">
    <property type="term" value="P:lipopolysaccharide biosynthetic process"/>
    <property type="evidence" value="ECO:0007669"/>
    <property type="project" value="TreeGrafter"/>
</dbReference>
<feature type="transmembrane region" description="Helical" evidence="1">
    <location>
        <begin position="154"/>
        <end position="174"/>
    </location>
</feature>
<gene>
    <name evidence="3" type="ORF">DSM112329_03094</name>
</gene>
<feature type="transmembrane region" description="Helical" evidence="1">
    <location>
        <begin position="56"/>
        <end position="75"/>
    </location>
</feature>
<dbReference type="AlphaFoldDB" id="A0AAU7AX87"/>
<accession>A0AAU7AX87</accession>
<evidence type="ECO:0000313" key="3">
    <source>
        <dbReference type="EMBL" id="XAY06227.1"/>
    </source>
</evidence>
<keyword evidence="1" id="KW-0472">Membrane</keyword>
<evidence type="ECO:0000259" key="2">
    <source>
        <dbReference type="Pfam" id="PF01757"/>
    </source>
</evidence>
<dbReference type="InterPro" id="IPR050879">
    <property type="entry name" value="Acyltransferase_3"/>
</dbReference>
<proteinExistence type="predicted"/>
<feature type="domain" description="Acyltransferase 3" evidence="2">
    <location>
        <begin position="14"/>
        <end position="351"/>
    </location>
</feature>
<feature type="transmembrane region" description="Helical" evidence="1">
    <location>
        <begin position="181"/>
        <end position="200"/>
    </location>
</feature>
<dbReference type="GO" id="GO:0016747">
    <property type="term" value="F:acyltransferase activity, transferring groups other than amino-acyl groups"/>
    <property type="evidence" value="ECO:0007669"/>
    <property type="project" value="InterPro"/>
</dbReference>
<keyword evidence="1" id="KW-0812">Transmembrane</keyword>
<protein>
    <submittedName>
        <fullName evidence="3">O-acetyltransferase</fullName>
    </submittedName>
</protein>
<sequence>MASSAPSSGPPRQHALDGLRAVAAISVLVYHAWLYTLPTVSSGRKSTTSDYWWHELRLGLVLFFVLSGFLLYGAWVRSAMGDKPGPSVRGYAIRRAGRILPAYWLAIAGSIALLWRSADTPGVRLPDAGNLWLFGVFGQNFNENTLLKLNPPSWTLAVEATFYVLLPLAGVLAVKGRKVGVVLAPLVLLAVGVAYNYSLSDETGLSPIVSKVLPAYLPYFAVGMLAAVLAYDRRLRKPATYALLGAGAVLVFGNAYWAGDAATRGSHDQALRIWRDLPAATGFALVLLAVAAATQAPRWLSTKPMVKVGELSYGIYLWHVPVMLFLRAQELLPLFTTGAVAVALPVTLLVAGASWRWVERPAQDASRRIAARGSARRAQRLETAAARA</sequence>
<dbReference type="EMBL" id="CP114014">
    <property type="protein sequence ID" value="XAY06227.1"/>
    <property type="molecule type" value="Genomic_DNA"/>
</dbReference>
<dbReference type="GO" id="GO:0016020">
    <property type="term" value="C:membrane"/>
    <property type="evidence" value="ECO:0007669"/>
    <property type="project" value="TreeGrafter"/>
</dbReference>
<evidence type="ECO:0000256" key="1">
    <source>
        <dbReference type="SAM" id="Phobius"/>
    </source>
</evidence>
<keyword evidence="1" id="KW-1133">Transmembrane helix</keyword>
<name>A0AAU7AX87_9ACTN</name>
<feature type="transmembrane region" description="Helical" evidence="1">
    <location>
        <begin position="96"/>
        <end position="115"/>
    </location>
</feature>
<feature type="transmembrane region" description="Helical" evidence="1">
    <location>
        <begin position="212"/>
        <end position="231"/>
    </location>
</feature>
<dbReference type="InterPro" id="IPR002656">
    <property type="entry name" value="Acyl_transf_3_dom"/>
</dbReference>
<reference evidence="3" key="1">
    <citation type="submission" date="2022-12" db="EMBL/GenBank/DDBJ databases">
        <title>Paraconexibacter alkalitolerans sp. nov. and Baekduia alba sp. nov., isolated from soil and emended description of the genera Paraconexibacter (Chun et al., 2020) and Baekduia (An et al., 2020).</title>
        <authorList>
            <person name="Vieira S."/>
            <person name="Huber K.J."/>
            <person name="Geppert A."/>
            <person name="Wolf J."/>
            <person name="Neumann-Schaal M."/>
            <person name="Muesken M."/>
            <person name="Overmann J."/>
        </authorList>
    </citation>
    <scope>NUCLEOTIDE SEQUENCE</scope>
    <source>
        <strain evidence="3">AEG42_29</strain>
    </source>
</reference>